<name>A0AAJ0HHT1_9PEZI</name>
<comment type="caution">
    <text evidence="3">The sequence shown here is derived from an EMBL/GenBank/DDBJ whole genome shotgun (WGS) entry which is preliminary data.</text>
</comment>
<dbReference type="InterPro" id="IPR046341">
    <property type="entry name" value="SET_dom_sf"/>
</dbReference>
<feature type="compositionally biased region" description="Basic and acidic residues" evidence="1">
    <location>
        <begin position="1"/>
        <end position="19"/>
    </location>
</feature>
<organism evidence="3 4">
    <name type="scientific">Lasiosphaeria hispida</name>
    <dbReference type="NCBI Taxonomy" id="260671"/>
    <lineage>
        <taxon>Eukaryota</taxon>
        <taxon>Fungi</taxon>
        <taxon>Dikarya</taxon>
        <taxon>Ascomycota</taxon>
        <taxon>Pezizomycotina</taxon>
        <taxon>Sordariomycetes</taxon>
        <taxon>Sordariomycetidae</taxon>
        <taxon>Sordariales</taxon>
        <taxon>Lasiosphaeriaceae</taxon>
        <taxon>Lasiosphaeria</taxon>
    </lineage>
</organism>
<dbReference type="InterPro" id="IPR050869">
    <property type="entry name" value="H3K4_H4K5_MeTrfase"/>
</dbReference>
<dbReference type="CDD" id="cd20071">
    <property type="entry name" value="SET_SMYD"/>
    <property type="match status" value="1"/>
</dbReference>
<evidence type="ECO:0000313" key="3">
    <source>
        <dbReference type="EMBL" id="KAK3352859.1"/>
    </source>
</evidence>
<feature type="compositionally biased region" description="Acidic residues" evidence="1">
    <location>
        <begin position="20"/>
        <end position="34"/>
    </location>
</feature>
<dbReference type="InterPro" id="IPR001214">
    <property type="entry name" value="SET_dom"/>
</dbReference>
<accession>A0AAJ0HHT1</accession>
<evidence type="ECO:0000256" key="1">
    <source>
        <dbReference type="SAM" id="MobiDB-lite"/>
    </source>
</evidence>
<reference evidence="3" key="2">
    <citation type="submission" date="2023-06" db="EMBL/GenBank/DDBJ databases">
        <authorList>
            <consortium name="Lawrence Berkeley National Laboratory"/>
            <person name="Haridas S."/>
            <person name="Hensen N."/>
            <person name="Bonometti L."/>
            <person name="Westerberg I."/>
            <person name="Brannstrom I.O."/>
            <person name="Guillou S."/>
            <person name="Cros-Aarteil S."/>
            <person name="Calhoun S."/>
            <person name="Kuo A."/>
            <person name="Mondo S."/>
            <person name="Pangilinan J."/>
            <person name="Riley R."/>
            <person name="Labutti K."/>
            <person name="Andreopoulos B."/>
            <person name="Lipzen A."/>
            <person name="Chen C."/>
            <person name="Yanf M."/>
            <person name="Daum C."/>
            <person name="Ng V."/>
            <person name="Clum A."/>
            <person name="Steindorff A."/>
            <person name="Ohm R."/>
            <person name="Martin F."/>
            <person name="Silar P."/>
            <person name="Natvig D."/>
            <person name="Lalanne C."/>
            <person name="Gautier V."/>
            <person name="Ament-Velasquez S.L."/>
            <person name="Kruys A."/>
            <person name="Hutchinson M.I."/>
            <person name="Powell A.J."/>
            <person name="Barry K."/>
            <person name="Miller A.N."/>
            <person name="Grigoriev I.V."/>
            <person name="Debuchy R."/>
            <person name="Gladieux P."/>
            <person name="Thoren M.H."/>
            <person name="Johannesson H."/>
        </authorList>
    </citation>
    <scope>NUCLEOTIDE SEQUENCE</scope>
    <source>
        <strain evidence="3">CBS 955.72</strain>
    </source>
</reference>
<evidence type="ECO:0000259" key="2">
    <source>
        <dbReference type="PROSITE" id="PS50280"/>
    </source>
</evidence>
<feature type="region of interest" description="Disordered" evidence="1">
    <location>
        <begin position="1"/>
        <end position="41"/>
    </location>
</feature>
<gene>
    <name evidence="3" type="ORF">B0T25DRAFT_501251</name>
</gene>
<dbReference type="SUPFAM" id="SSF82199">
    <property type="entry name" value="SET domain"/>
    <property type="match status" value="1"/>
</dbReference>
<dbReference type="Proteomes" id="UP001275084">
    <property type="component" value="Unassembled WGS sequence"/>
</dbReference>
<dbReference type="PANTHER" id="PTHR12197:SF251">
    <property type="entry name" value="EG:BACR7C10.4 PROTEIN"/>
    <property type="match status" value="1"/>
</dbReference>
<dbReference type="PANTHER" id="PTHR12197">
    <property type="entry name" value="HISTONE-LYSINE N-METHYLTRANSFERASE SMYD"/>
    <property type="match status" value="1"/>
</dbReference>
<dbReference type="EMBL" id="JAUIQD010000004">
    <property type="protein sequence ID" value="KAK3352859.1"/>
    <property type="molecule type" value="Genomic_DNA"/>
</dbReference>
<sequence length="421" mass="46858">MAAYKAGEDDYAERPKIDSVDYDASTDDEDDDDYSPPPRQAFHTEPELCSAMLKTIKAAVPLAIESSNISMGSGLFVTQSIDAGREIYRSNPVVACVDAGNPTFCHYCLDNTKNVSQFMKARETSAKACTGCRVARFCSKESSKELRVRSLKNIAAGEELTICYIDPTITLQNRRQLLKHEYFFDCRCIRCKNEEKHISFLLKGNDKISVGAFNQAQDDIRQLVQSARNACEYPSTRPKFEDLASIETKIRTITRGIFSASEGWNDGLEPLPRARLALAGLYMNQGNLSCALRLALQGISMSQWRNGPIWVNDMMDVLCVFILIWGSELDAPIFRNKTFPTREDCCTVATGYLFMVCNESHKAFGGCAKLTESINNVFHGLITKKPGAKPGSTEFADEFNKAQANMLTWASISKERGISIL</sequence>
<dbReference type="AlphaFoldDB" id="A0AAJ0HHT1"/>
<evidence type="ECO:0000313" key="4">
    <source>
        <dbReference type="Proteomes" id="UP001275084"/>
    </source>
</evidence>
<keyword evidence="4" id="KW-1185">Reference proteome</keyword>
<feature type="domain" description="SET" evidence="2">
    <location>
        <begin position="60"/>
        <end position="165"/>
    </location>
</feature>
<dbReference type="PROSITE" id="PS50280">
    <property type="entry name" value="SET"/>
    <property type="match status" value="1"/>
</dbReference>
<reference evidence="3" key="1">
    <citation type="journal article" date="2023" name="Mol. Phylogenet. Evol.">
        <title>Genome-scale phylogeny and comparative genomics of the fungal order Sordariales.</title>
        <authorList>
            <person name="Hensen N."/>
            <person name="Bonometti L."/>
            <person name="Westerberg I."/>
            <person name="Brannstrom I.O."/>
            <person name="Guillou S."/>
            <person name="Cros-Aarteil S."/>
            <person name="Calhoun S."/>
            <person name="Haridas S."/>
            <person name="Kuo A."/>
            <person name="Mondo S."/>
            <person name="Pangilinan J."/>
            <person name="Riley R."/>
            <person name="LaButti K."/>
            <person name="Andreopoulos B."/>
            <person name="Lipzen A."/>
            <person name="Chen C."/>
            <person name="Yan M."/>
            <person name="Daum C."/>
            <person name="Ng V."/>
            <person name="Clum A."/>
            <person name="Steindorff A."/>
            <person name="Ohm R.A."/>
            <person name="Martin F."/>
            <person name="Silar P."/>
            <person name="Natvig D.O."/>
            <person name="Lalanne C."/>
            <person name="Gautier V."/>
            <person name="Ament-Velasquez S.L."/>
            <person name="Kruys A."/>
            <person name="Hutchinson M.I."/>
            <person name="Powell A.J."/>
            <person name="Barry K."/>
            <person name="Miller A.N."/>
            <person name="Grigoriev I.V."/>
            <person name="Debuchy R."/>
            <person name="Gladieux P."/>
            <person name="Hiltunen Thoren M."/>
            <person name="Johannesson H."/>
        </authorList>
    </citation>
    <scope>NUCLEOTIDE SEQUENCE</scope>
    <source>
        <strain evidence="3">CBS 955.72</strain>
    </source>
</reference>
<protein>
    <recommendedName>
        <fullName evidence="2">SET domain-containing protein</fullName>
    </recommendedName>
</protein>
<dbReference type="GO" id="GO:0005634">
    <property type="term" value="C:nucleus"/>
    <property type="evidence" value="ECO:0007669"/>
    <property type="project" value="TreeGrafter"/>
</dbReference>
<proteinExistence type="predicted"/>
<dbReference type="Gene3D" id="2.170.270.10">
    <property type="entry name" value="SET domain"/>
    <property type="match status" value="2"/>
</dbReference>
<dbReference type="Gene3D" id="6.10.140.2220">
    <property type="match status" value="1"/>
</dbReference>